<dbReference type="AlphaFoldDB" id="A0A4P9XB74"/>
<evidence type="ECO:0000256" key="1">
    <source>
        <dbReference type="SAM" id="MobiDB-lite"/>
    </source>
</evidence>
<dbReference type="EMBL" id="ML014138">
    <property type="protein sequence ID" value="RKP02657.1"/>
    <property type="molecule type" value="Genomic_DNA"/>
</dbReference>
<evidence type="ECO:0000313" key="2">
    <source>
        <dbReference type="EMBL" id="RKP02657.1"/>
    </source>
</evidence>
<proteinExistence type="predicted"/>
<protein>
    <submittedName>
        <fullName evidence="2">Uncharacterized protein</fullName>
    </submittedName>
</protein>
<gene>
    <name evidence="2" type="ORF">CXG81DRAFT_24713</name>
</gene>
<name>A0A4P9XB74_9FUNG</name>
<feature type="compositionally biased region" description="Acidic residues" evidence="1">
    <location>
        <begin position="45"/>
        <end position="69"/>
    </location>
</feature>
<dbReference type="Proteomes" id="UP000274922">
    <property type="component" value="Unassembled WGS sequence"/>
</dbReference>
<feature type="region of interest" description="Disordered" evidence="1">
    <location>
        <begin position="42"/>
        <end position="74"/>
    </location>
</feature>
<sequence length="167" mass="17066">MPSRPADATAAAAVLDPSAAATMSTSELCQFAEKLLTEINQFENGADDDLDGADADGVEADDDDDDDDGGGAHDDAAALAAAMSGGIPQKLDMGDFMKQLEAADMALNHLSQKTDDLMAKMDAVLAEAVADVDAIESGAALNASSDEDDADAARLRTLTLEPSSSTD</sequence>
<accession>A0A4P9XB74</accession>
<evidence type="ECO:0000313" key="3">
    <source>
        <dbReference type="Proteomes" id="UP000274922"/>
    </source>
</evidence>
<keyword evidence="3" id="KW-1185">Reference proteome</keyword>
<reference evidence="3" key="1">
    <citation type="journal article" date="2018" name="Nat. Microbiol.">
        <title>Leveraging single-cell genomics to expand the fungal tree of life.</title>
        <authorList>
            <person name="Ahrendt S.R."/>
            <person name="Quandt C.A."/>
            <person name="Ciobanu D."/>
            <person name="Clum A."/>
            <person name="Salamov A."/>
            <person name="Andreopoulos B."/>
            <person name="Cheng J.F."/>
            <person name="Woyke T."/>
            <person name="Pelin A."/>
            <person name="Henrissat B."/>
            <person name="Reynolds N.K."/>
            <person name="Benny G.L."/>
            <person name="Smith M.E."/>
            <person name="James T.Y."/>
            <person name="Grigoriev I.V."/>
        </authorList>
    </citation>
    <scope>NUCLEOTIDE SEQUENCE [LARGE SCALE GENOMIC DNA]</scope>
    <source>
        <strain evidence="3">ATCC 52028</strain>
    </source>
</reference>
<organism evidence="2 3">
    <name type="scientific">Caulochytrium protostelioides</name>
    <dbReference type="NCBI Taxonomy" id="1555241"/>
    <lineage>
        <taxon>Eukaryota</taxon>
        <taxon>Fungi</taxon>
        <taxon>Fungi incertae sedis</taxon>
        <taxon>Chytridiomycota</taxon>
        <taxon>Chytridiomycota incertae sedis</taxon>
        <taxon>Chytridiomycetes</taxon>
        <taxon>Caulochytriales</taxon>
        <taxon>Caulochytriaceae</taxon>
        <taxon>Caulochytrium</taxon>
    </lineage>
</organism>